<evidence type="ECO:0000256" key="4">
    <source>
        <dbReference type="ARBA" id="ARBA00023136"/>
    </source>
</evidence>
<evidence type="ECO:0000259" key="7">
    <source>
        <dbReference type="Pfam" id="PF14322"/>
    </source>
</evidence>
<evidence type="ECO:0000313" key="9">
    <source>
        <dbReference type="Proteomes" id="UP000248198"/>
    </source>
</evidence>
<dbReference type="Pfam" id="PF14322">
    <property type="entry name" value="SusD-like_3"/>
    <property type="match status" value="1"/>
</dbReference>
<dbReference type="AlphaFoldDB" id="A0A318ULS1"/>
<reference evidence="8 9" key="1">
    <citation type="submission" date="2018-06" db="EMBL/GenBank/DDBJ databases">
        <title>Genomic Encyclopedia of Archaeal and Bacterial Type Strains, Phase II (KMG-II): from individual species to whole genera.</title>
        <authorList>
            <person name="Goeker M."/>
        </authorList>
    </citation>
    <scope>NUCLEOTIDE SEQUENCE [LARGE SCALE GENOMIC DNA]</scope>
    <source>
        <strain evidence="8 9">DSM 27372</strain>
    </source>
</reference>
<evidence type="ECO:0000259" key="6">
    <source>
        <dbReference type="Pfam" id="PF07980"/>
    </source>
</evidence>
<evidence type="ECO:0000256" key="1">
    <source>
        <dbReference type="ARBA" id="ARBA00004442"/>
    </source>
</evidence>
<comment type="similarity">
    <text evidence="2">Belongs to the SusD family.</text>
</comment>
<feature type="domain" description="RagB/SusD" evidence="6">
    <location>
        <begin position="357"/>
        <end position="443"/>
    </location>
</feature>
<comment type="subcellular location">
    <subcellularLocation>
        <location evidence="1">Cell outer membrane</location>
    </subcellularLocation>
</comment>
<name>A0A318ULS1_9SPHI</name>
<dbReference type="CDD" id="cd08977">
    <property type="entry name" value="SusD"/>
    <property type="match status" value="1"/>
</dbReference>
<gene>
    <name evidence="8" type="ORF">B0O44_101813</name>
</gene>
<dbReference type="Gene3D" id="1.25.40.390">
    <property type="match status" value="1"/>
</dbReference>
<feature type="domain" description="SusD-like N-terminal" evidence="7">
    <location>
        <begin position="66"/>
        <end position="235"/>
    </location>
</feature>
<evidence type="ECO:0000256" key="2">
    <source>
        <dbReference type="ARBA" id="ARBA00006275"/>
    </source>
</evidence>
<keyword evidence="4" id="KW-0472">Membrane</keyword>
<evidence type="ECO:0000313" key="8">
    <source>
        <dbReference type="EMBL" id="PYF77332.1"/>
    </source>
</evidence>
<comment type="caution">
    <text evidence="8">The sequence shown here is derived from an EMBL/GenBank/DDBJ whole genome shotgun (WGS) entry which is preliminary data.</text>
</comment>
<dbReference type="Pfam" id="PF07980">
    <property type="entry name" value="SusD_RagB"/>
    <property type="match status" value="1"/>
</dbReference>
<evidence type="ECO:0000256" key="3">
    <source>
        <dbReference type="ARBA" id="ARBA00022729"/>
    </source>
</evidence>
<proteinExistence type="inferred from homology"/>
<evidence type="ECO:0000256" key="5">
    <source>
        <dbReference type="ARBA" id="ARBA00023237"/>
    </source>
</evidence>
<organism evidence="8 9">
    <name type="scientific">Pedobacter nutrimenti</name>
    <dbReference type="NCBI Taxonomy" id="1241337"/>
    <lineage>
        <taxon>Bacteria</taxon>
        <taxon>Pseudomonadati</taxon>
        <taxon>Bacteroidota</taxon>
        <taxon>Sphingobacteriia</taxon>
        <taxon>Sphingobacteriales</taxon>
        <taxon>Sphingobacteriaceae</taxon>
        <taxon>Pedobacter</taxon>
    </lineage>
</organism>
<dbReference type="Proteomes" id="UP000248198">
    <property type="component" value="Unassembled WGS sequence"/>
</dbReference>
<dbReference type="InterPro" id="IPR011990">
    <property type="entry name" value="TPR-like_helical_dom_sf"/>
</dbReference>
<dbReference type="EMBL" id="QKLU01000001">
    <property type="protein sequence ID" value="PYF77332.1"/>
    <property type="molecule type" value="Genomic_DNA"/>
</dbReference>
<accession>A0A318ULS1</accession>
<keyword evidence="9" id="KW-1185">Reference proteome</keyword>
<dbReference type="PROSITE" id="PS51257">
    <property type="entry name" value="PROKAR_LIPOPROTEIN"/>
    <property type="match status" value="1"/>
</dbReference>
<dbReference type="OrthoDB" id="1080118at2"/>
<dbReference type="InterPro" id="IPR012944">
    <property type="entry name" value="SusD_RagB_dom"/>
</dbReference>
<keyword evidence="3" id="KW-0732">Signal</keyword>
<dbReference type="SUPFAM" id="SSF48452">
    <property type="entry name" value="TPR-like"/>
    <property type="match status" value="1"/>
</dbReference>
<dbReference type="InterPro" id="IPR033985">
    <property type="entry name" value="SusD-like_N"/>
</dbReference>
<dbReference type="GO" id="GO:0009279">
    <property type="term" value="C:cell outer membrane"/>
    <property type="evidence" value="ECO:0007669"/>
    <property type="project" value="UniProtKB-SubCell"/>
</dbReference>
<sequence>MKKKFIIYSLSFGLFLGSCEKMVKIEPQNAISPNVALTTIGGYEGLMNSAYNRLIDFSYYGRDFTMLGDVLADNVYTELSVSNNRWVGQNSNVRGAHYDIWSIAYSAINDVNTVINTIDANIKDANAALRVKTLKAEAYALRAMLYFDLARVYGYEPTSVTAGGGFNLSVPLRLKYTAGLPEAEQIPRGTITDVYASIESDLNIAIPLFPAGAGLSKDRFRMNKGAAYALLGRTLLYEGKWAAAVTQFDNAMNTTNTTARLIATGGYVSGFKTTPNPESFFEVVINPNTQLGGVIGSNDALYSYTHPTGYNGFKTFGGQTVSDELYALFEVNDDRFKMMFKYGGTSPTPPLFNWADKYSGATGPYADNFKVIRFADVLLMKAEALAELGQYTDAATLVTQLRTNRNATITGIPTDATIKNYIQTERRRELFFEGQRWFDLKRRANGVTKPAKTAIGTISASDYRLLAGIPTSEVALGLIQNPNY</sequence>
<keyword evidence="5" id="KW-0998">Cell outer membrane</keyword>
<protein>
    <submittedName>
        <fullName evidence="8">SusD-like starch-binding protein associating with outer membrane</fullName>
    </submittedName>
</protein>